<name>A0AAD5GW29_AMBAR</name>
<dbReference type="EMBL" id="JAMZMK010001319">
    <property type="protein sequence ID" value="KAI7755274.1"/>
    <property type="molecule type" value="Genomic_DNA"/>
</dbReference>
<reference evidence="1" key="1">
    <citation type="submission" date="2022-06" db="EMBL/GenBank/DDBJ databases">
        <title>Uncovering the hologenomic basis of an extraordinary plant invasion.</title>
        <authorList>
            <person name="Bieker V.C."/>
            <person name="Martin M.D."/>
            <person name="Gilbert T."/>
            <person name="Hodgins K."/>
            <person name="Battlay P."/>
            <person name="Petersen B."/>
            <person name="Wilson J."/>
        </authorList>
    </citation>
    <scope>NUCLEOTIDE SEQUENCE</scope>
    <source>
        <strain evidence="1">AA19_3_7</strain>
        <tissue evidence="1">Leaf</tissue>
    </source>
</reference>
<protein>
    <submittedName>
        <fullName evidence="1">Uncharacterized protein</fullName>
    </submittedName>
</protein>
<comment type="caution">
    <text evidence="1">The sequence shown here is derived from an EMBL/GenBank/DDBJ whole genome shotgun (WGS) entry which is preliminary data.</text>
</comment>
<organism evidence="1 2">
    <name type="scientific">Ambrosia artemisiifolia</name>
    <name type="common">Common ragweed</name>
    <dbReference type="NCBI Taxonomy" id="4212"/>
    <lineage>
        <taxon>Eukaryota</taxon>
        <taxon>Viridiplantae</taxon>
        <taxon>Streptophyta</taxon>
        <taxon>Embryophyta</taxon>
        <taxon>Tracheophyta</taxon>
        <taxon>Spermatophyta</taxon>
        <taxon>Magnoliopsida</taxon>
        <taxon>eudicotyledons</taxon>
        <taxon>Gunneridae</taxon>
        <taxon>Pentapetalae</taxon>
        <taxon>asterids</taxon>
        <taxon>campanulids</taxon>
        <taxon>Asterales</taxon>
        <taxon>Asteraceae</taxon>
        <taxon>Asteroideae</taxon>
        <taxon>Heliantheae alliance</taxon>
        <taxon>Heliantheae</taxon>
        <taxon>Ambrosia</taxon>
    </lineage>
</organism>
<dbReference type="Proteomes" id="UP001206925">
    <property type="component" value="Unassembled WGS sequence"/>
</dbReference>
<keyword evidence="2" id="KW-1185">Reference proteome</keyword>
<proteinExistence type="predicted"/>
<accession>A0AAD5GW29</accession>
<gene>
    <name evidence="1" type="ORF">M8C21_002419</name>
</gene>
<sequence length="25" mass="2853">MTGSRICLIRRNPCTHIAYLALRHG</sequence>
<evidence type="ECO:0000313" key="2">
    <source>
        <dbReference type="Proteomes" id="UP001206925"/>
    </source>
</evidence>
<evidence type="ECO:0000313" key="1">
    <source>
        <dbReference type="EMBL" id="KAI7755274.1"/>
    </source>
</evidence>
<dbReference type="AlphaFoldDB" id="A0AAD5GW29"/>